<dbReference type="OMA" id="MGWIVAF"/>
<dbReference type="InterPro" id="IPR020904">
    <property type="entry name" value="Sc_DH/Rdtase_CS"/>
</dbReference>
<protein>
    <recommendedName>
        <fullName evidence="2">Ketoreductase domain-containing protein</fullName>
    </recommendedName>
</protein>
<dbReference type="GeneID" id="119729117"/>
<dbReference type="Proteomes" id="UP000887568">
    <property type="component" value="Unplaced"/>
</dbReference>
<dbReference type="PROSITE" id="PS00061">
    <property type="entry name" value="ADH_SHORT"/>
    <property type="match status" value="1"/>
</dbReference>
<dbReference type="FunFam" id="3.40.50.720:FF:000084">
    <property type="entry name" value="Short-chain dehydrogenase reductase"/>
    <property type="match status" value="1"/>
</dbReference>
<dbReference type="PRINTS" id="PR00080">
    <property type="entry name" value="SDRFAMILY"/>
</dbReference>
<dbReference type="Gene3D" id="3.40.50.720">
    <property type="entry name" value="NAD(P)-binding Rossmann-like Domain"/>
    <property type="match status" value="1"/>
</dbReference>
<evidence type="ECO:0000313" key="4">
    <source>
        <dbReference type="Proteomes" id="UP000887568"/>
    </source>
</evidence>
<evidence type="ECO:0000256" key="1">
    <source>
        <dbReference type="ARBA" id="ARBA00023002"/>
    </source>
</evidence>
<dbReference type="SMART" id="SM00822">
    <property type="entry name" value="PKS_KR"/>
    <property type="match status" value="1"/>
</dbReference>
<keyword evidence="4" id="KW-1185">Reference proteome</keyword>
<organism evidence="3 4">
    <name type="scientific">Patiria miniata</name>
    <name type="common">Bat star</name>
    <name type="synonym">Asterina miniata</name>
    <dbReference type="NCBI Taxonomy" id="46514"/>
    <lineage>
        <taxon>Eukaryota</taxon>
        <taxon>Metazoa</taxon>
        <taxon>Echinodermata</taxon>
        <taxon>Eleutherozoa</taxon>
        <taxon>Asterozoa</taxon>
        <taxon>Asteroidea</taxon>
        <taxon>Valvatacea</taxon>
        <taxon>Valvatida</taxon>
        <taxon>Asterinidae</taxon>
        <taxon>Patiria</taxon>
    </lineage>
</organism>
<dbReference type="EnsemblMetazoa" id="XM_038201631.1">
    <property type="protein sequence ID" value="XP_038057559.1"/>
    <property type="gene ID" value="LOC119729117"/>
</dbReference>
<accession>A0A914A1Q0</accession>
<dbReference type="AlphaFoldDB" id="A0A914A1Q0"/>
<dbReference type="Pfam" id="PF13561">
    <property type="entry name" value="adh_short_C2"/>
    <property type="match status" value="1"/>
</dbReference>
<reference evidence="3" key="1">
    <citation type="submission" date="2022-11" db="UniProtKB">
        <authorList>
            <consortium name="EnsemblMetazoa"/>
        </authorList>
    </citation>
    <scope>IDENTIFICATION</scope>
</reference>
<dbReference type="InterPro" id="IPR002347">
    <property type="entry name" value="SDR_fam"/>
</dbReference>
<name>A0A914A1Q0_PATMI</name>
<dbReference type="PANTHER" id="PTHR43975">
    <property type="entry name" value="ZGC:101858"/>
    <property type="match status" value="1"/>
</dbReference>
<proteinExistence type="predicted"/>
<dbReference type="GO" id="GO:0006629">
    <property type="term" value="P:lipid metabolic process"/>
    <property type="evidence" value="ECO:0007669"/>
    <property type="project" value="UniProtKB-ARBA"/>
</dbReference>
<evidence type="ECO:0000313" key="3">
    <source>
        <dbReference type="EnsemblMetazoa" id="XP_038057559.1"/>
    </source>
</evidence>
<dbReference type="PANTHER" id="PTHR43975:SF2">
    <property type="entry name" value="EG:BACR7A4.14 PROTEIN-RELATED"/>
    <property type="match status" value="1"/>
</dbReference>
<sequence>MSLCGHDKRFFYHYGSPLNVNTFVGINKRGNFYTIMGSFSRKVALITGASSGIGAETAKQLASQSCQVALTGRSEEKLQKVKEDCVKQGLAEDLVLLLPGNLTEDSFLEKVVNETVEHFGCLNILINCAGQPFLGSLESSTMDGFDETFRLNLRAPFVLTQLALPHLTQSKGVIVNVSSCASITAHPSSLVYAMSKAGIDGLTYTTSEEYAEQGVRVNAVNPGATMTPLFERNGAEIDKVIELSQKRHPLGRPGEASEVAKAIVFLASDSAAMVTGCCLAVDGGRSVLPGAPLTPIQEDSRVKYPV</sequence>
<dbReference type="GO" id="GO:0016491">
    <property type="term" value="F:oxidoreductase activity"/>
    <property type="evidence" value="ECO:0007669"/>
    <property type="project" value="UniProtKB-KW"/>
</dbReference>
<dbReference type="PRINTS" id="PR00081">
    <property type="entry name" value="GDHRDH"/>
</dbReference>
<dbReference type="RefSeq" id="XP_038057559.1">
    <property type="nucleotide sequence ID" value="XM_038201631.1"/>
</dbReference>
<dbReference type="InterPro" id="IPR057326">
    <property type="entry name" value="KR_dom"/>
</dbReference>
<dbReference type="SUPFAM" id="SSF51735">
    <property type="entry name" value="NAD(P)-binding Rossmann-fold domains"/>
    <property type="match status" value="1"/>
</dbReference>
<keyword evidence="1" id="KW-0560">Oxidoreductase</keyword>
<evidence type="ECO:0000259" key="2">
    <source>
        <dbReference type="SMART" id="SM00822"/>
    </source>
</evidence>
<feature type="domain" description="Ketoreductase" evidence="2">
    <location>
        <begin position="42"/>
        <end position="233"/>
    </location>
</feature>
<dbReference type="OrthoDB" id="47007at2759"/>
<dbReference type="InterPro" id="IPR036291">
    <property type="entry name" value="NAD(P)-bd_dom_sf"/>
</dbReference>